<dbReference type="Pfam" id="PF03168">
    <property type="entry name" value="LEA_2"/>
    <property type="match status" value="1"/>
</dbReference>
<evidence type="ECO:0000313" key="4">
    <source>
        <dbReference type="Proteomes" id="UP000509594"/>
    </source>
</evidence>
<evidence type="ECO:0000259" key="2">
    <source>
        <dbReference type="Pfam" id="PF03168"/>
    </source>
</evidence>
<dbReference type="InterPro" id="IPR004864">
    <property type="entry name" value="LEA_2"/>
</dbReference>
<dbReference type="KEGG" id="mzi:HWN40_11200"/>
<dbReference type="SUPFAM" id="SSF117070">
    <property type="entry name" value="LEA14-like"/>
    <property type="match status" value="1"/>
</dbReference>
<sequence length="180" mass="20204">MIKRLIILFIILFVMFMAMGCTSTDTEDQPVDNDTGANQTEQEDMNIEESAQAVRDTELRIRGIEVNEISRDVVDLTLTFAVYNPGDTTVELERMEYDIYANDVRMGEGTFEEPIEIPPDEEIETTTNFVGSVSTAPAAILGAVTEGEVVWTMEGTMFFNTESGTVEQSFSREFQRGEEQ</sequence>
<dbReference type="GeneID" id="55822249"/>
<dbReference type="Proteomes" id="UP000509594">
    <property type="component" value="Chromosome"/>
</dbReference>
<dbReference type="Gene3D" id="2.60.40.1820">
    <property type="match status" value="1"/>
</dbReference>
<feature type="domain" description="Late embryogenesis abundant protein LEA-2 subgroup" evidence="2">
    <location>
        <begin position="79"/>
        <end position="157"/>
    </location>
</feature>
<organism evidence="3 4">
    <name type="scientific">Methanolobus zinderi</name>
    <dbReference type="NCBI Taxonomy" id="536044"/>
    <lineage>
        <taxon>Archaea</taxon>
        <taxon>Methanobacteriati</taxon>
        <taxon>Methanobacteriota</taxon>
        <taxon>Stenosarchaea group</taxon>
        <taxon>Methanomicrobia</taxon>
        <taxon>Methanosarcinales</taxon>
        <taxon>Methanosarcinaceae</taxon>
        <taxon>Methanolobus</taxon>
    </lineage>
</organism>
<proteinExistence type="predicted"/>
<name>A0A7D5EFK4_9EURY</name>
<gene>
    <name evidence="3" type="ORF">HWN40_11200</name>
</gene>
<reference evidence="3 4" key="1">
    <citation type="submission" date="2020-06" db="EMBL/GenBank/DDBJ databases">
        <title>Methanolobus halotolerans sp. nov., isolated from a saline lake Tus in Siberia.</title>
        <authorList>
            <person name="Shen Y."/>
            <person name="Chen S.-C."/>
            <person name="Lai M.-C."/>
            <person name="Huang H.-H."/>
            <person name="Chiu H.-H."/>
            <person name="Tang S.-L."/>
            <person name="Rogozin D.Y."/>
            <person name="Degermendzhy A.G."/>
        </authorList>
    </citation>
    <scope>NUCLEOTIDE SEQUENCE [LARGE SCALE GENOMIC DNA]</scope>
    <source>
        <strain evidence="3 4">DSM 21339</strain>
    </source>
</reference>
<dbReference type="AlphaFoldDB" id="A0A7D5EFK4"/>
<protein>
    <submittedName>
        <fullName evidence="3">LEA type 2 family protein</fullName>
    </submittedName>
</protein>
<dbReference type="PROSITE" id="PS51257">
    <property type="entry name" value="PROKAR_LIPOPROTEIN"/>
    <property type="match status" value="1"/>
</dbReference>
<accession>A0A7D5EFK4</accession>
<dbReference type="EMBL" id="CP058215">
    <property type="protein sequence ID" value="QLC50756.1"/>
    <property type="molecule type" value="Genomic_DNA"/>
</dbReference>
<evidence type="ECO:0000313" key="3">
    <source>
        <dbReference type="EMBL" id="QLC50756.1"/>
    </source>
</evidence>
<dbReference type="OrthoDB" id="117360at2157"/>
<dbReference type="RefSeq" id="WP_176965811.1">
    <property type="nucleotide sequence ID" value="NZ_CP058215.1"/>
</dbReference>
<feature type="region of interest" description="Disordered" evidence="1">
    <location>
        <begin position="24"/>
        <end position="51"/>
    </location>
</feature>
<keyword evidence="4" id="KW-1185">Reference proteome</keyword>
<evidence type="ECO:0000256" key="1">
    <source>
        <dbReference type="SAM" id="MobiDB-lite"/>
    </source>
</evidence>